<dbReference type="GO" id="GO:0097510">
    <property type="term" value="P:base-excision repair, AP site formation via deaminated base removal"/>
    <property type="evidence" value="ECO:0007669"/>
    <property type="project" value="TreeGrafter"/>
</dbReference>
<dbReference type="PANTHER" id="PTHR11264:SF0">
    <property type="entry name" value="URACIL-DNA GLYCOSYLASE"/>
    <property type="match status" value="1"/>
</dbReference>
<sequence>EFVMGHIQNRHGQRVGQASLRSCPDLARERHSHSPKPGMLPSPLSREQLLHIQTIKAAALLRLAAHSMPVVFGESWKKHLNGEFGKLYSIKRMGFVAAERKHYTVYPPQHQVFTWTQMCDIGGFGKHL</sequence>
<dbReference type="Proteomes" id="UP000694416">
    <property type="component" value="Unplaced"/>
</dbReference>
<dbReference type="AlphaFoldDB" id="A0A8C9HIT7"/>
<dbReference type="GO" id="GO:0005739">
    <property type="term" value="C:mitochondrion"/>
    <property type="evidence" value="ECO:0007669"/>
    <property type="project" value="TreeGrafter"/>
</dbReference>
<dbReference type="Ensembl" id="ENSPTET00000030098.1">
    <property type="protein sequence ID" value="ENSPTEP00000020766.1"/>
    <property type="gene ID" value="ENSPTEG00000021955.1"/>
</dbReference>
<accession>A0A8C9HIT7</accession>
<keyword evidence="2" id="KW-1185">Reference proteome</keyword>
<dbReference type="GO" id="GO:0005634">
    <property type="term" value="C:nucleus"/>
    <property type="evidence" value="ECO:0007669"/>
    <property type="project" value="TreeGrafter"/>
</dbReference>
<evidence type="ECO:0000313" key="2">
    <source>
        <dbReference type="Proteomes" id="UP000694416"/>
    </source>
</evidence>
<organism evidence="1 2">
    <name type="scientific">Piliocolobus tephrosceles</name>
    <name type="common">Ugandan red Colobus</name>
    <dbReference type="NCBI Taxonomy" id="591936"/>
    <lineage>
        <taxon>Eukaryota</taxon>
        <taxon>Metazoa</taxon>
        <taxon>Chordata</taxon>
        <taxon>Craniata</taxon>
        <taxon>Vertebrata</taxon>
        <taxon>Euteleostomi</taxon>
        <taxon>Mammalia</taxon>
        <taxon>Eutheria</taxon>
        <taxon>Euarchontoglires</taxon>
        <taxon>Primates</taxon>
        <taxon>Haplorrhini</taxon>
        <taxon>Catarrhini</taxon>
        <taxon>Cercopithecidae</taxon>
        <taxon>Colobinae</taxon>
        <taxon>Piliocolobus</taxon>
    </lineage>
</organism>
<reference evidence="1" key="2">
    <citation type="submission" date="2025-09" db="UniProtKB">
        <authorList>
            <consortium name="Ensembl"/>
        </authorList>
    </citation>
    <scope>IDENTIFICATION</scope>
</reference>
<proteinExistence type="predicted"/>
<dbReference type="InterPro" id="IPR002043">
    <property type="entry name" value="UDG_fam1"/>
</dbReference>
<reference evidence="1" key="1">
    <citation type="submission" date="2025-08" db="UniProtKB">
        <authorList>
            <consortium name="Ensembl"/>
        </authorList>
    </citation>
    <scope>IDENTIFICATION</scope>
</reference>
<name>A0A8C9HIT7_9PRIM</name>
<dbReference type="Gene3D" id="3.40.470.10">
    <property type="entry name" value="Uracil-DNA glycosylase-like domain"/>
    <property type="match status" value="1"/>
</dbReference>
<evidence type="ECO:0000313" key="1">
    <source>
        <dbReference type="Ensembl" id="ENSPTEP00000020766.1"/>
    </source>
</evidence>
<dbReference type="InterPro" id="IPR036895">
    <property type="entry name" value="Uracil-DNA_glycosylase-like_sf"/>
</dbReference>
<dbReference type="GO" id="GO:0004844">
    <property type="term" value="F:uracil DNA N-glycosylase activity"/>
    <property type="evidence" value="ECO:0007669"/>
    <property type="project" value="InterPro"/>
</dbReference>
<dbReference type="PANTHER" id="PTHR11264">
    <property type="entry name" value="URACIL-DNA GLYCOSYLASE"/>
    <property type="match status" value="1"/>
</dbReference>
<dbReference type="SUPFAM" id="SSF52141">
    <property type="entry name" value="Uracil-DNA glycosylase-like"/>
    <property type="match status" value="1"/>
</dbReference>
<protein>
    <submittedName>
        <fullName evidence="1">Uncharacterized protein</fullName>
    </submittedName>
</protein>